<dbReference type="InterPro" id="IPR043839">
    <property type="entry name" value="PafC_HTH"/>
</dbReference>
<evidence type="ECO:0000259" key="3">
    <source>
        <dbReference type="Pfam" id="PF25583"/>
    </source>
</evidence>
<dbReference type="PIRSF" id="PIRSF016838">
    <property type="entry name" value="PafC"/>
    <property type="match status" value="1"/>
</dbReference>
<dbReference type="Proteomes" id="UP000019222">
    <property type="component" value="Chromosome"/>
</dbReference>
<proteinExistence type="predicted"/>
<feature type="domain" description="PafC HTH" evidence="2">
    <location>
        <begin position="10"/>
        <end position="122"/>
    </location>
</feature>
<dbReference type="PANTHER" id="PTHR34580:SF1">
    <property type="entry name" value="PROTEIN PAFC"/>
    <property type="match status" value="1"/>
</dbReference>
<dbReference type="InterPro" id="IPR026881">
    <property type="entry name" value="WYL_dom"/>
</dbReference>
<gene>
    <name evidence="4" type="ORF">B843_07030</name>
</gene>
<dbReference type="Pfam" id="PF19187">
    <property type="entry name" value="HTH_PafC"/>
    <property type="match status" value="1"/>
</dbReference>
<dbReference type="STRING" id="1224164.B843_07030"/>
<dbReference type="RefSeq" id="WP_025252815.1">
    <property type="nucleotide sequence ID" value="NZ_CP004353.1"/>
</dbReference>
<evidence type="ECO:0000259" key="2">
    <source>
        <dbReference type="Pfam" id="PF19187"/>
    </source>
</evidence>
<dbReference type="eggNOG" id="COG2378">
    <property type="taxonomic scope" value="Bacteria"/>
</dbReference>
<protein>
    <submittedName>
        <fullName evidence="4">Protein pafC</fullName>
    </submittedName>
</protein>
<sequence>MASTNQRMSDLVRMLNLLPYFQSHPGCSVMEAAADLGLPPAQVKDDLYRLFCCGPGVFPHELVDLDPNMRSVTIFDSQGMDQPLRLTVTEATALLLALEYLEAVPGLADRSTVVSAATKLRESMGSAIGAVFDTDSFGRDFISEPELEILTRAMTSGRQVEFEYTSRTTEGMHTRRVSIQRMFTRDTNAYIQGYDHDREEVRMFRLDRMTGARETGEPAVSVPLAPLDACDPFDLKKADTQAVLVFDEESAWLADTLPVTEGFWNDDDKFEVHVPLIAREWLIQFALENADRVRVIEPSDVSHEIANRAKSALRAYDGRIVT</sequence>
<dbReference type="PATRIC" id="fig|1224164.3.peg.1408"/>
<organism evidence="4 5">
    <name type="scientific">Corynebacterium vitaeruminis DSM 20294</name>
    <dbReference type="NCBI Taxonomy" id="1224164"/>
    <lineage>
        <taxon>Bacteria</taxon>
        <taxon>Bacillati</taxon>
        <taxon>Actinomycetota</taxon>
        <taxon>Actinomycetes</taxon>
        <taxon>Mycobacteriales</taxon>
        <taxon>Corynebacteriaceae</taxon>
        <taxon>Corynebacterium</taxon>
    </lineage>
</organism>
<keyword evidence="5" id="KW-1185">Reference proteome</keyword>
<dbReference type="Pfam" id="PF25583">
    <property type="entry name" value="WCX"/>
    <property type="match status" value="1"/>
</dbReference>
<dbReference type="KEGG" id="cvt:B843_07030"/>
<dbReference type="Pfam" id="PF13280">
    <property type="entry name" value="WYL"/>
    <property type="match status" value="1"/>
</dbReference>
<name>W5Y0K6_9CORY</name>
<evidence type="ECO:0000259" key="1">
    <source>
        <dbReference type="Pfam" id="PF13280"/>
    </source>
</evidence>
<feature type="domain" description="WYL" evidence="1">
    <location>
        <begin position="147"/>
        <end position="213"/>
    </location>
</feature>
<dbReference type="PANTHER" id="PTHR34580">
    <property type="match status" value="1"/>
</dbReference>
<dbReference type="HOGENOM" id="CLU_041141_2_0_11"/>
<reference evidence="4 5" key="1">
    <citation type="submission" date="2013-02" db="EMBL/GenBank/DDBJ databases">
        <title>The complete genome sequence of Corynebacterium vitaeruminis DSM 20294.</title>
        <authorList>
            <person name="Ruckert C."/>
            <person name="Albersmeier A."/>
            <person name="Kalinowski J."/>
        </authorList>
    </citation>
    <scope>NUCLEOTIDE SEQUENCE [LARGE SCALE GENOMIC DNA]</scope>
    <source>
        <strain evidence="5">ATCC 10234</strain>
    </source>
</reference>
<evidence type="ECO:0000313" key="4">
    <source>
        <dbReference type="EMBL" id="AHI22791.1"/>
    </source>
</evidence>
<accession>W5Y0K6</accession>
<dbReference type="AlphaFoldDB" id="W5Y0K6"/>
<dbReference type="EMBL" id="CP004353">
    <property type="protein sequence ID" value="AHI22791.1"/>
    <property type="molecule type" value="Genomic_DNA"/>
</dbReference>
<feature type="domain" description="WCX" evidence="3">
    <location>
        <begin position="240"/>
        <end position="313"/>
    </location>
</feature>
<dbReference type="InterPro" id="IPR028349">
    <property type="entry name" value="PafC-like"/>
</dbReference>
<dbReference type="InterPro" id="IPR051534">
    <property type="entry name" value="CBASS_pafABC_assoc_protein"/>
</dbReference>
<evidence type="ECO:0000313" key="5">
    <source>
        <dbReference type="Proteomes" id="UP000019222"/>
    </source>
</evidence>
<dbReference type="PROSITE" id="PS52050">
    <property type="entry name" value="WYL"/>
    <property type="match status" value="1"/>
</dbReference>
<dbReference type="InterPro" id="IPR057727">
    <property type="entry name" value="WCX_dom"/>
</dbReference>